<dbReference type="InterPro" id="IPR057030">
    <property type="entry name" value="TPR_Rkr-1"/>
</dbReference>
<evidence type="ECO:0000256" key="5">
    <source>
        <dbReference type="ARBA" id="ARBA00012483"/>
    </source>
</evidence>
<evidence type="ECO:0000313" key="18">
    <source>
        <dbReference type="EMBL" id="KAF2730124.1"/>
    </source>
</evidence>
<dbReference type="GO" id="GO:0043023">
    <property type="term" value="F:ribosomal large subunit binding"/>
    <property type="evidence" value="ECO:0007669"/>
    <property type="project" value="TreeGrafter"/>
</dbReference>
<keyword evidence="13 16" id="KW-0862">Zinc</keyword>
<evidence type="ECO:0000256" key="13">
    <source>
        <dbReference type="ARBA" id="ARBA00022833"/>
    </source>
</evidence>
<evidence type="ECO:0000256" key="8">
    <source>
        <dbReference type="ARBA" id="ARBA00022679"/>
    </source>
</evidence>
<evidence type="ECO:0000256" key="11">
    <source>
        <dbReference type="ARBA" id="ARBA00022771"/>
    </source>
</evidence>
<evidence type="ECO:0000256" key="9">
    <source>
        <dbReference type="ARBA" id="ARBA00022723"/>
    </source>
</evidence>
<dbReference type="InterPro" id="IPR039804">
    <property type="entry name" value="RING-CH-C4HC3_LTN1"/>
</dbReference>
<dbReference type="GO" id="GO:0005829">
    <property type="term" value="C:cytosol"/>
    <property type="evidence" value="ECO:0007669"/>
    <property type="project" value="UniProtKB-SubCell"/>
</dbReference>
<dbReference type="GO" id="GO:1990112">
    <property type="term" value="C:RQC complex"/>
    <property type="evidence" value="ECO:0007669"/>
    <property type="project" value="UniProtKB-UniRule"/>
</dbReference>
<dbReference type="EC" id="2.3.2.27" evidence="5 16"/>
<dbReference type="PANTHER" id="PTHR12389">
    <property type="entry name" value="ZINC FINGER PROTEIN 294"/>
    <property type="match status" value="1"/>
</dbReference>
<dbReference type="FunFam" id="3.30.40.10:FF:000038">
    <property type="entry name" value="E3 ubiquitin-protein ligase listerin"/>
    <property type="match status" value="1"/>
</dbReference>
<dbReference type="InterPro" id="IPR011989">
    <property type="entry name" value="ARM-like"/>
</dbReference>
<dbReference type="InterPro" id="IPR001841">
    <property type="entry name" value="Znf_RING"/>
</dbReference>
<reference evidence="18" key="1">
    <citation type="journal article" date="2020" name="Stud. Mycol.">
        <title>101 Dothideomycetes genomes: a test case for predicting lifestyles and emergence of pathogens.</title>
        <authorList>
            <person name="Haridas S."/>
            <person name="Albert R."/>
            <person name="Binder M."/>
            <person name="Bloem J."/>
            <person name="Labutti K."/>
            <person name="Salamov A."/>
            <person name="Andreopoulos B."/>
            <person name="Baker S."/>
            <person name="Barry K."/>
            <person name="Bills G."/>
            <person name="Bluhm B."/>
            <person name="Cannon C."/>
            <person name="Castanera R."/>
            <person name="Culley D."/>
            <person name="Daum C."/>
            <person name="Ezra D."/>
            <person name="Gonzalez J."/>
            <person name="Henrissat B."/>
            <person name="Kuo A."/>
            <person name="Liang C."/>
            <person name="Lipzen A."/>
            <person name="Lutzoni F."/>
            <person name="Magnuson J."/>
            <person name="Mondo S."/>
            <person name="Nolan M."/>
            <person name="Ohm R."/>
            <person name="Pangilinan J."/>
            <person name="Park H.-J."/>
            <person name="Ramirez L."/>
            <person name="Alfaro M."/>
            <person name="Sun H."/>
            <person name="Tritt A."/>
            <person name="Yoshinaga Y."/>
            <person name="Zwiers L.-H."/>
            <person name="Turgeon B."/>
            <person name="Goodwin S."/>
            <person name="Spatafora J."/>
            <person name="Crous P."/>
            <person name="Grigoriev I."/>
        </authorList>
    </citation>
    <scope>NUCLEOTIDE SEQUENCE</scope>
    <source>
        <strain evidence="18">CBS 125425</strain>
    </source>
</reference>
<dbReference type="InterPro" id="IPR013083">
    <property type="entry name" value="Znf_RING/FYVE/PHD"/>
</dbReference>
<dbReference type="GO" id="GO:0061630">
    <property type="term" value="F:ubiquitin protein ligase activity"/>
    <property type="evidence" value="ECO:0007669"/>
    <property type="project" value="UniProtKB-UniRule"/>
</dbReference>
<dbReference type="CDD" id="cd16491">
    <property type="entry name" value="RING-CH-C4HC3_LTN1"/>
    <property type="match status" value="1"/>
</dbReference>
<comment type="catalytic activity">
    <reaction evidence="1 16">
        <text>S-ubiquitinyl-[E2 ubiquitin-conjugating enzyme]-L-cysteine + [acceptor protein]-L-lysine = [E2 ubiquitin-conjugating enzyme]-L-cysteine + N(6)-ubiquitinyl-[acceptor protein]-L-lysine.</text>
        <dbReference type="EC" id="2.3.2.27"/>
    </reaction>
</comment>
<name>A0A9P4UX98_9PLEO</name>
<dbReference type="SUPFAM" id="SSF48371">
    <property type="entry name" value="ARM repeat"/>
    <property type="match status" value="1"/>
</dbReference>
<dbReference type="Pfam" id="PF22958">
    <property type="entry name" value="Ltn1_1st"/>
    <property type="match status" value="1"/>
</dbReference>
<evidence type="ECO:0000256" key="7">
    <source>
        <dbReference type="ARBA" id="ARBA00022490"/>
    </source>
</evidence>
<evidence type="ECO:0000313" key="19">
    <source>
        <dbReference type="Proteomes" id="UP000799444"/>
    </source>
</evidence>
<dbReference type="GO" id="GO:1990116">
    <property type="term" value="P:ribosome-associated ubiquitin-dependent protein catabolic process"/>
    <property type="evidence" value="ECO:0007669"/>
    <property type="project" value="UniProtKB-UniRule"/>
</dbReference>
<evidence type="ECO:0000256" key="10">
    <source>
        <dbReference type="ARBA" id="ARBA00022737"/>
    </source>
</evidence>
<evidence type="ECO:0000256" key="12">
    <source>
        <dbReference type="ARBA" id="ARBA00022786"/>
    </source>
</evidence>
<comment type="pathway">
    <text evidence="3 16">Protein modification; protein ubiquitination.</text>
</comment>
<dbReference type="InterPro" id="IPR054477">
    <property type="entry name" value="LTN1_E3_ligase_6th"/>
</dbReference>
<keyword evidence="7" id="KW-0963">Cytoplasm</keyword>
<gene>
    <name evidence="18" type="ORF">EJ04DRAFT_474343</name>
</gene>
<evidence type="ECO:0000256" key="14">
    <source>
        <dbReference type="ARBA" id="ARBA00055150"/>
    </source>
</evidence>
<comment type="caution">
    <text evidence="18">The sequence shown here is derived from an EMBL/GenBank/DDBJ whole genome shotgun (WGS) entry which is preliminary data.</text>
</comment>
<keyword evidence="10" id="KW-0677">Repeat</keyword>
<dbReference type="GO" id="GO:0072344">
    <property type="term" value="P:rescue of stalled ribosome"/>
    <property type="evidence" value="ECO:0007669"/>
    <property type="project" value="UniProtKB-UniRule"/>
</dbReference>
<accession>A0A9P4UX98</accession>
<dbReference type="PANTHER" id="PTHR12389:SF0">
    <property type="entry name" value="E3 UBIQUITIN-PROTEIN LIGASE LISTERIN"/>
    <property type="match status" value="1"/>
</dbReference>
<dbReference type="EMBL" id="ML996225">
    <property type="protein sequence ID" value="KAF2730124.1"/>
    <property type="molecule type" value="Genomic_DNA"/>
</dbReference>
<dbReference type="InterPro" id="IPR039795">
    <property type="entry name" value="LTN1/Rkr1"/>
</dbReference>
<evidence type="ECO:0000256" key="16">
    <source>
        <dbReference type="RuleBase" id="RU367090"/>
    </source>
</evidence>
<dbReference type="InterPro" id="IPR054476">
    <property type="entry name" value="Ltn1_N"/>
</dbReference>
<dbReference type="InterPro" id="IPR054478">
    <property type="entry name" value="LTN1_UBC"/>
</dbReference>
<evidence type="ECO:0000259" key="17">
    <source>
        <dbReference type="PROSITE" id="PS50089"/>
    </source>
</evidence>
<comment type="function">
    <text evidence="16">E3 ubiquitin-protein ligase. Component of the ribosome quality control complex (RQC), a ribosome-associated complex that mediates ubiquitination and extraction of incompletely synthesized nascent chains for proteasomal degradation.</text>
</comment>
<evidence type="ECO:0000256" key="4">
    <source>
        <dbReference type="ARBA" id="ARBA00007997"/>
    </source>
</evidence>
<dbReference type="Pfam" id="PF22999">
    <property type="entry name" value="LTN1_E3_ligase_6th"/>
    <property type="match status" value="1"/>
</dbReference>
<keyword evidence="19" id="KW-1185">Reference proteome</keyword>
<comment type="similarity">
    <text evidence="4 16">Belongs to the LTN1 family.</text>
</comment>
<dbReference type="SUPFAM" id="SSF57850">
    <property type="entry name" value="RING/U-box"/>
    <property type="match status" value="1"/>
</dbReference>
<dbReference type="OrthoDB" id="6108at2759"/>
<dbReference type="Pfam" id="PF23280">
    <property type="entry name" value="TPR_26"/>
    <property type="match status" value="1"/>
</dbReference>
<organism evidence="18 19">
    <name type="scientific">Polyplosphaeria fusca</name>
    <dbReference type="NCBI Taxonomy" id="682080"/>
    <lineage>
        <taxon>Eukaryota</taxon>
        <taxon>Fungi</taxon>
        <taxon>Dikarya</taxon>
        <taxon>Ascomycota</taxon>
        <taxon>Pezizomycotina</taxon>
        <taxon>Dothideomycetes</taxon>
        <taxon>Pleosporomycetidae</taxon>
        <taxon>Pleosporales</taxon>
        <taxon>Tetraplosphaeriaceae</taxon>
        <taxon>Polyplosphaeria</taxon>
    </lineage>
</organism>
<keyword evidence="11 15" id="KW-0863">Zinc-finger</keyword>
<evidence type="ECO:0000256" key="1">
    <source>
        <dbReference type="ARBA" id="ARBA00000900"/>
    </source>
</evidence>
<dbReference type="GO" id="GO:0008270">
    <property type="term" value="F:zinc ion binding"/>
    <property type="evidence" value="ECO:0007669"/>
    <property type="project" value="UniProtKB-KW"/>
</dbReference>
<dbReference type="PROSITE" id="PS50089">
    <property type="entry name" value="ZF_RING_2"/>
    <property type="match status" value="1"/>
</dbReference>
<dbReference type="Proteomes" id="UP000799444">
    <property type="component" value="Unassembled WGS sequence"/>
</dbReference>
<dbReference type="Gene3D" id="1.25.10.10">
    <property type="entry name" value="Leucine-rich Repeat Variant"/>
    <property type="match status" value="1"/>
</dbReference>
<comment type="subunit">
    <text evidence="16">Component of the ribosome quality control complex (RQC).</text>
</comment>
<keyword evidence="12 16" id="KW-0833">Ubl conjugation pathway</keyword>
<evidence type="ECO:0000256" key="15">
    <source>
        <dbReference type="PROSITE-ProRule" id="PRU00175"/>
    </source>
</evidence>
<dbReference type="InterPro" id="IPR016024">
    <property type="entry name" value="ARM-type_fold"/>
</dbReference>
<evidence type="ECO:0000256" key="2">
    <source>
        <dbReference type="ARBA" id="ARBA00004514"/>
    </source>
</evidence>
<dbReference type="Pfam" id="PF13639">
    <property type="entry name" value="zf-RING_2"/>
    <property type="match status" value="1"/>
</dbReference>
<comment type="subcellular location">
    <subcellularLocation>
        <location evidence="2">Cytoplasm</location>
        <location evidence="2">Cytosol</location>
    </subcellularLocation>
</comment>
<protein>
    <recommendedName>
        <fullName evidence="6 16">E3 ubiquitin-protein ligase listerin</fullName>
        <ecNumber evidence="5 16">2.3.2.27</ecNumber>
    </recommendedName>
    <alternativeName>
        <fullName evidence="16">RING-type E3 ubiquitin transferase listerin</fullName>
    </alternativeName>
</protein>
<dbReference type="Gene3D" id="3.30.40.10">
    <property type="entry name" value="Zinc/RING finger domain, C3HC4 (zinc finger)"/>
    <property type="match status" value="1"/>
</dbReference>
<dbReference type="Pfam" id="PF23009">
    <property type="entry name" value="UBC_like"/>
    <property type="match status" value="1"/>
</dbReference>
<evidence type="ECO:0000256" key="3">
    <source>
        <dbReference type="ARBA" id="ARBA00004906"/>
    </source>
</evidence>
<keyword evidence="9 16" id="KW-0479">Metal-binding</keyword>
<proteinExistence type="inferred from homology"/>
<evidence type="ECO:0000256" key="6">
    <source>
        <dbReference type="ARBA" id="ARBA00017157"/>
    </source>
</evidence>
<keyword evidence="8 16" id="KW-0808">Transferase</keyword>
<sequence length="1600" mass="176978">MSKFLANIGRPGSSAFGASASQLSYLAEPLRLSSVSDPNVVVYFRNLSKKDGTTKVKALEDLQIYIASLKEPVEEAVLEAWVKMFPRVAIDNARSVRQNAFTLQGAMASSGGKRVAKYMPASVGAWLCGLYDGERMVVEAAQASLWNIFNTTEKIQSIRKFYQQPILEYCRDAIGKESSTTLSDERTSSPDDAATKYSRVMSACIALLASLLSNLSLEDLAKHQADYEVLLGDSKLWAFASYDDASVRRALHRFLKSCISKQPNAVQTNIETISKAYLAGALHSDQTGSALEFLDAIVSLNQLCPTAWTEHYTSKTPVERRLRQFLKKGSQSGPREFWNRLVELFKTLPQEILPMNGPDAAELLNALHGGIVKKQQVRLDLESALGAYLQITALVSASLPEEDQRKLLPELLLPAVSQYLDPKPETSQWEAFANAPKLVAQVMVTGQMPDLLCEEWPRYVQKLVDDIRTSAPEQSSGYETSQASLIHRAGRFSILQQLTLDLESSAPLRSAFEEGCAAIVTEAIGVIKSRNGKPYGAAGVIAELLRQNPALVLSNERTKATLEAFLRGDLPTLVLSPSSSNLVDILYSSAELSGSEDSWKSSLKNALEADETMAKNTALDALLASPRIPASFGLAASDSELLEHIKSKLHEALVGSVEWDWFSRILRSLSPSTTDDILSTMTQSLSLIEQTPSALQGFRQINKHNPSLMEKFITGSKGADLLQNLLVAAENPDDEVAQEAAIFRTMLISKTDSKKSIYNVIQQGLLDASQTSVAVETLIDLARQLVTPGYSWDELSQVLPTSGDCESVLKPFLENPPATPLAITNLLGGAVYLVDSQNHPTRLKEISRDADGFSPAFRTAQYIVGLLSGPDAVNLETIPLDRRRDILLNVELTLQLAGDNLGLAGANHLWSIYTPEVETDVIDFMSKANNFVKQEVQRQKLHWDVANGDKSFLLWLIRLVGDRGSNNSANEFYLARACSVLARDAIELLGWDKTNDAIVADTLKTIRNKTKDGADIPLLGFLSAFNESLATTKSCERMCNELIANLTGLDIEAQPEEGLRQLVILNGLVYDQEETRNSIAKQRAIFFVKHIIVWLENPEVALPIRAEACRVLAALLPLIHDIYGDHWESILTSLAASWATSGDLHDNSGKSTPVPFTHASLKLYAQLRTLSQDEEPNDDLVDAWTSCEEYVANSLVNLLKYSQGFPDEFHQPLKMVNDVLARQISKVSQKHLAAVDDLYPLLYAESGSAQQTAFDILRQQIAAAQVQISIDAALDKSTAQLPEELLSLLIEAPTTAALEGASFERHMPLPLRGYLLSWLLVFAHFEHASFKVKNDYVEHLKQGDYVASLLDFTFDFLGHTRNHAVDMSKLDITTYTPDMEPPKRDAEWFLSHLYFLCLRHISSLTKVWFFNCKSRAITTSLASWTEKYISPPVIAAAMQSVSEWVDSLKQEDSESRLSVHVAPRAREITAAYDLDEQKMIIKITLPAAFPLANPTIDSVNRVATSDQKWKSWIRTSLGAITVFNGTLIDALTTFKRNIDGALKGHSECYICYSIVSSDKRLPDKRCKTCKNMFHGNCLFKWFRTGGSSSCPMCRSQFNYA</sequence>
<feature type="domain" description="RING-type" evidence="17">
    <location>
        <begin position="1548"/>
        <end position="1594"/>
    </location>
</feature>
<comment type="function">
    <text evidence="14">E3 ubiquitin-protein ligase component of the ribosome quality control complex (RQC), a ribosome-associated complex that mediates ubiquitination and extraction of incompletely synthesized nascent chains for proteasomal degradation. Mediates ubiquitination of proteins derived from mRNAs lacking stop codons (non-stop proteins) and other translation arrest products induced by poly-lysine sequences and tandem rare codons. Ubiquitination leads to CDC48 recruitment for extraction and degradation of the incomplete translation product. May indirectly play a role in chromatin function and transcription.</text>
</comment>